<keyword evidence="2" id="KW-1003">Cell membrane</keyword>
<proteinExistence type="predicted"/>
<dbReference type="AlphaFoldDB" id="A0A916WMZ2"/>
<dbReference type="EMBL" id="BMHI01000001">
    <property type="protein sequence ID" value="GGB16294.1"/>
    <property type="molecule type" value="Genomic_DNA"/>
</dbReference>
<keyword evidence="5 7" id="KW-0472">Membrane</keyword>
<name>A0A916WMZ2_9MICO</name>
<evidence type="ECO:0000313" key="8">
    <source>
        <dbReference type="EMBL" id="GGB16294.1"/>
    </source>
</evidence>
<feature type="transmembrane region" description="Helical" evidence="7">
    <location>
        <begin position="251"/>
        <end position="272"/>
    </location>
</feature>
<gene>
    <name evidence="8" type="ORF">GCM10011492_02520</name>
</gene>
<comment type="caution">
    <text evidence="8">The sequence shown here is derived from an EMBL/GenBank/DDBJ whole genome shotgun (WGS) entry which is preliminary data.</text>
</comment>
<dbReference type="InterPro" id="IPR022324">
    <property type="entry name" value="Bacilysin_exporter_BacE_put"/>
</dbReference>
<feature type="transmembrane region" description="Helical" evidence="7">
    <location>
        <begin position="78"/>
        <end position="98"/>
    </location>
</feature>
<dbReference type="SUPFAM" id="SSF103473">
    <property type="entry name" value="MFS general substrate transporter"/>
    <property type="match status" value="1"/>
</dbReference>
<reference evidence="8" key="2">
    <citation type="submission" date="2020-09" db="EMBL/GenBank/DDBJ databases">
        <authorList>
            <person name="Sun Q."/>
            <person name="Zhou Y."/>
        </authorList>
    </citation>
    <scope>NUCLEOTIDE SEQUENCE</scope>
    <source>
        <strain evidence="8">CGMCC 1.15085</strain>
    </source>
</reference>
<evidence type="ECO:0000256" key="4">
    <source>
        <dbReference type="ARBA" id="ARBA00022989"/>
    </source>
</evidence>
<dbReference type="PANTHER" id="PTHR23513:SF11">
    <property type="entry name" value="STAPHYLOFERRIN A TRANSPORTER"/>
    <property type="match status" value="1"/>
</dbReference>
<comment type="subcellular location">
    <subcellularLocation>
        <location evidence="1">Cell membrane</location>
        <topology evidence="1">Multi-pass membrane protein</topology>
    </subcellularLocation>
</comment>
<dbReference type="Gene3D" id="1.20.1250.20">
    <property type="entry name" value="MFS general substrate transporter like domains"/>
    <property type="match status" value="1"/>
</dbReference>
<feature type="transmembrane region" description="Helical" evidence="7">
    <location>
        <begin position="307"/>
        <end position="326"/>
    </location>
</feature>
<feature type="transmembrane region" description="Helical" evidence="7">
    <location>
        <begin position="347"/>
        <end position="367"/>
    </location>
</feature>
<dbReference type="Pfam" id="PF07690">
    <property type="entry name" value="MFS_1"/>
    <property type="match status" value="1"/>
</dbReference>
<dbReference type="InterPro" id="IPR036259">
    <property type="entry name" value="MFS_trans_sf"/>
</dbReference>
<evidence type="ECO:0000256" key="6">
    <source>
        <dbReference type="SAM" id="MobiDB-lite"/>
    </source>
</evidence>
<feature type="transmembrane region" description="Helical" evidence="7">
    <location>
        <begin position="373"/>
        <end position="391"/>
    </location>
</feature>
<keyword evidence="9" id="KW-1185">Reference proteome</keyword>
<reference evidence="8" key="1">
    <citation type="journal article" date="2014" name="Int. J. Syst. Evol. Microbiol.">
        <title>Complete genome sequence of Corynebacterium casei LMG S-19264T (=DSM 44701T), isolated from a smear-ripened cheese.</title>
        <authorList>
            <consortium name="US DOE Joint Genome Institute (JGI-PGF)"/>
            <person name="Walter F."/>
            <person name="Albersmeier A."/>
            <person name="Kalinowski J."/>
            <person name="Ruckert C."/>
        </authorList>
    </citation>
    <scope>NUCLEOTIDE SEQUENCE</scope>
    <source>
        <strain evidence="8">CGMCC 1.15085</strain>
    </source>
</reference>
<feature type="transmembrane region" description="Helical" evidence="7">
    <location>
        <begin position="219"/>
        <end position="245"/>
    </location>
</feature>
<dbReference type="GO" id="GO:0022857">
    <property type="term" value="F:transmembrane transporter activity"/>
    <property type="evidence" value="ECO:0007669"/>
    <property type="project" value="InterPro"/>
</dbReference>
<feature type="transmembrane region" description="Helical" evidence="7">
    <location>
        <begin position="32"/>
        <end position="57"/>
    </location>
</feature>
<sequence>MTSGNTHRLPSDFRLVAAGQGLSWLGNAFQPIALSVGILLHGGSVGELGSLMAVLMVSRTIFTLAGGVWSDRLSPRSVMIWSDLVRAVVAALTGLVFATGFASFAMLAPLTVVAGAAGAFFQPAMQSLKPTLVRVDQRQRGNAVLSVLQGVSLIVGPALAGIIVGFAGAPTGFFINAATYLASCATVWRVRAVVIRGDDRDSFVTDLRTGWRAMRERDWLFVGVVAAGVYHVANGVLLVLVQVIALRDLGGAHAFGFIAAAEGAGGLIGSAIAFRVSPKYPLRIGWLTCALMPLWAAGYVWPGRLDTVIVTGLIGYAGLMFFSVMWETAIQDHVPHHLLARVASWDMLVSFVGMPLGSALAGPLAAYFGIKPVLLGCAPVLACCALAPLAWRSSRDLRRTDPEPETGPDPAVVAAADARHT</sequence>
<protein>
    <submittedName>
        <fullName evidence="8">Tetracycline efflux MFS transporter Tet(V)</fullName>
    </submittedName>
</protein>
<feature type="region of interest" description="Disordered" evidence="6">
    <location>
        <begin position="397"/>
        <end position="421"/>
    </location>
</feature>
<feature type="transmembrane region" description="Helical" evidence="7">
    <location>
        <begin position="143"/>
        <end position="167"/>
    </location>
</feature>
<evidence type="ECO:0000256" key="3">
    <source>
        <dbReference type="ARBA" id="ARBA00022692"/>
    </source>
</evidence>
<dbReference type="Proteomes" id="UP000636793">
    <property type="component" value="Unassembled WGS sequence"/>
</dbReference>
<evidence type="ECO:0000256" key="1">
    <source>
        <dbReference type="ARBA" id="ARBA00004651"/>
    </source>
</evidence>
<dbReference type="CDD" id="cd06173">
    <property type="entry name" value="MFS_MefA_like"/>
    <property type="match status" value="1"/>
</dbReference>
<dbReference type="PANTHER" id="PTHR23513">
    <property type="entry name" value="INTEGRAL MEMBRANE EFFLUX PROTEIN-RELATED"/>
    <property type="match status" value="1"/>
</dbReference>
<dbReference type="RefSeq" id="WP_188835156.1">
    <property type="nucleotide sequence ID" value="NZ_BMHI01000001.1"/>
</dbReference>
<evidence type="ECO:0000313" key="9">
    <source>
        <dbReference type="Proteomes" id="UP000636793"/>
    </source>
</evidence>
<feature type="compositionally biased region" description="Low complexity" evidence="6">
    <location>
        <begin position="408"/>
        <end position="421"/>
    </location>
</feature>
<evidence type="ECO:0000256" key="5">
    <source>
        <dbReference type="ARBA" id="ARBA00023136"/>
    </source>
</evidence>
<accession>A0A916WMZ2</accession>
<organism evidence="8 9">
    <name type="scientific">Flexivirga endophytica</name>
    <dbReference type="NCBI Taxonomy" id="1849103"/>
    <lineage>
        <taxon>Bacteria</taxon>
        <taxon>Bacillati</taxon>
        <taxon>Actinomycetota</taxon>
        <taxon>Actinomycetes</taxon>
        <taxon>Micrococcales</taxon>
        <taxon>Dermacoccaceae</taxon>
        <taxon>Flexivirga</taxon>
    </lineage>
</organism>
<evidence type="ECO:0000256" key="7">
    <source>
        <dbReference type="SAM" id="Phobius"/>
    </source>
</evidence>
<feature type="transmembrane region" description="Helical" evidence="7">
    <location>
        <begin position="104"/>
        <end position="122"/>
    </location>
</feature>
<keyword evidence="3 7" id="KW-0812">Transmembrane</keyword>
<feature type="transmembrane region" description="Helical" evidence="7">
    <location>
        <begin position="284"/>
        <end position="301"/>
    </location>
</feature>
<dbReference type="InterPro" id="IPR011701">
    <property type="entry name" value="MFS"/>
</dbReference>
<dbReference type="GO" id="GO:0005886">
    <property type="term" value="C:plasma membrane"/>
    <property type="evidence" value="ECO:0007669"/>
    <property type="project" value="UniProtKB-SubCell"/>
</dbReference>
<dbReference type="PRINTS" id="PR01988">
    <property type="entry name" value="EXPORTERBACE"/>
</dbReference>
<evidence type="ECO:0000256" key="2">
    <source>
        <dbReference type="ARBA" id="ARBA00022475"/>
    </source>
</evidence>
<feature type="transmembrane region" description="Helical" evidence="7">
    <location>
        <begin position="173"/>
        <end position="190"/>
    </location>
</feature>
<keyword evidence="4 7" id="KW-1133">Transmembrane helix</keyword>